<keyword evidence="2" id="KW-0545">Nucleotide biosynthesis</keyword>
<keyword evidence="1 5" id="KW-0808">Transferase</keyword>
<evidence type="ECO:0000313" key="8">
    <source>
        <dbReference type="Proteomes" id="UP001612812"/>
    </source>
</evidence>
<comment type="catalytic activity">
    <reaction evidence="6">
        <text>AMP + ATP = 2 ADP</text>
        <dbReference type="Rhea" id="RHEA:12973"/>
        <dbReference type="ChEBI" id="CHEBI:30616"/>
        <dbReference type="ChEBI" id="CHEBI:456215"/>
        <dbReference type="ChEBI" id="CHEBI:456216"/>
        <dbReference type="EC" id="2.7.4.3"/>
    </reaction>
</comment>
<reference evidence="7 8" key="1">
    <citation type="submission" date="2024-10" db="EMBL/GenBank/DDBJ databases">
        <title>The Natural Products Discovery Center: Release of the First 8490 Sequenced Strains for Exploring Actinobacteria Biosynthetic Diversity.</title>
        <authorList>
            <person name="Kalkreuter E."/>
            <person name="Kautsar S.A."/>
            <person name="Yang D."/>
            <person name="Bader C.D."/>
            <person name="Teijaro C.N."/>
            <person name="Fluegel L."/>
            <person name="Davis C.M."/>
            <person name="Simpson J.R."/>
            <person name="Lauterbach L."/>
            <person name="Steele A.D."/>
            <person name="Gui C."/>
            <person name="Meng S."/>
            <person name="Li G."/>
            <person name="Viehrig K."/>
            <person name="Ye F."/>
            <person name="Su P."/>
            <person name="Kiefer A.F."/>
            <person name="Nichols A."/>
            <person name="Cepeda A.J."/>
            <person name="Yan W."/>
            <person name="Fan B."/>
            <person name="Jiang Y."/>
            <person name="Adhikari A."/>
            <person name="Zheng C.-J."/>
            <person name="Schuster L."/>
            <person name="Cowan T.M."/>
            <person name="Smanski M.J."/>
            <person name="Chevrette M.G."/>
            <person name="De Carvalho L.P.S."/>
            <person name="Shen B."/>
        </authorList>
    </citation>
    <scope>NUCLEOTIDE SEQUENCE [LARGE SCALE GENOMIC DNA]</scope>
    <source>
        <strain evidence="7 8">NPDC049845</strain>
    </source>
</reference>
<keyword evidence="3 6" id="KW-0547">Nucleotide-binding</keyword>
<dbReference type="EMBL" id="JBITLE010000006">
    <property type="protein sequence ID" value="MFI7264130.1"/>
    <property type="molecule type" value="Genomic_DNA"/>
</dbReference>
<dbReference type="Proteomes" id="UP001612812">
    <property type="component" value="Unassembled WGS sequence"/>
</dbReference>
<evidence type="ECO:0000256" key="3">
    <source>
        <dbReference type="ARBA" id="ARBA00022741"/>
    </source>
</evidence>
<dbReference type="EC" id="2.7.4.3" evidence="6"/>
<accession>A0ABW7ZMR0</accession>
<dbReference type="PRINTS" id="PR00094">
    <property type="entry name" value="ADENYLTKNASE"/>
</dbReference>
<dbReference type="InterPro" id="IPR027417">
    <property type="entry name" value="P-loop_NTPase"/>
</dbReference>
<dbReference type="PANTHER" id="PTHR23359">
    <property type="entry name" value="NUCLEOTIDE KINASE"/>
    <property type="match status" value="1"/>
</dbReference>
<dbReference type="GO" id="GO:0016301">
    <property type="term" value="F:kinase activity"/>
    <property type="evidence" value="ECO:0007669"/>
    <property type="project" value="UniProtKB-KW"/>
</dbReference>
<evidence type="ECO:0000313" key="7">
    <source>
        <dbReference type="EMBL" id="MFI7264130.1"/>
    </source>
</evidence>
<evidence type="ECO:0000256" key="6">
    <source>
        <dbReference type="RuleBase" id="RU003331"/>
    </source>
</evidence>
<comment type="subunit">
    <text evidence="6">Monomer.</text>
</comment>
<keyword evidence="8" id="KW-1185">Reference proteome</keyword>
<keyword evidence="4 5" id="KW-0418">Kinase</keyword>
<dbReference type="Pfam" id="PF00406">
    <property type="entry name" value="ADK"/>
    <property type="match status" value="1"/>
</dbReference>
<proteinExistence type="inferred from homology"/>
<gene>
    <name evidence="7" type="ORF">ACIBP4_17765</name>
</gene>
<name>A0ABW7ZMR0_9ACTN</name>
<comment type="similarity">
    <text evidence="5">Belongs to the adenylate kinase family.</text>
</comment>
<protein>
    <recommendedName>
        <fullName evidence="6">Adenylate kinase</fullName>
        <ecNumber evidence="6">2.7.4.3</ecNumber>
    </recommendedName>
</protein>
<dbReference type="Gene3D" id="3.40.50.300">
    <property type="entry name" value="P-loop containing nucleotide triphosphate hydrolases"/>
    <property type="match status" value="1"/>
</dbReference>
<evidence type="ECO:0000256" key="5">
    <source>
        <dbReference type="RuleBase" id="RU003330"/>
    </source>
</evidence>
<organism evidence="7 8">
    <name type="scientific">Micromonospora maritima</name>
    <dbReference type="NCBI Taxonomy" id="986711"/>
    <lineage>
        <taxon>Bacteria</taxon>
        <taxon>Bacillati</taxon>
        <taxon>Actinomycetota</taxon>
        <taxon>Actinomycetes</taxon>
        <taxon>Micromonosporales</taxon>
        <taxon>Micromonosporaceae</taxon>
        <taxon>Micromonospora</taxon>
    </lineage>
</organism>
<evidence type="ECO:0000256" key="2">
    <source>
        <dbReference type="ARBA" id="ARBA00022727"/>
    </source>
</evidence>
<sequence length="184" mass="20123">MASKVVVLAEPGVIDAWGAVTRCADELGLTAYNVGDLCRGAVHRNTEWGERFQAHLRAGELVPDALLVRFVAEALDRSRERWMLFGFPRTVGQAESLAALGHAPGRVIRIALDEARAHRDWRLAARQGELGQLLADHRLRTAPVTAFYQDSTPVHELRRPDSIEELVAGLRALVPPATGPVAPN</sequence>
<dbReference type="SUPFAM" id="SSF52540">
    <property type="entry name" value="P-loop containing nucleoside triphosphate hydrolases"/>
    <property type="match status" value="1"/>
</dbReference>
<keyword evidence="6" id="KW-0067">ATP-binding</keyword>
<evidence type="ECO:0000256" key="1">
    <source>
        <dbReference type="ARBA" id="ARBA00022679"/>
    </source>
</evidence>
<comment type="caution">
    <text evidence="7">The sequence shown here is derived from an EMBL/GenBank/DDBJ whole genome shotgun (WGS) entry which is preliminary data.</text>
</comment>
<evidence type="ECO:0000256" key="4">
    <source>
        <dbReference type="ARBA" id="ARBA00022777"/>
    </source>
</evidence>
<comment type="subcellular location">
    <subcellularLocation>
        <location evidence="6">Cytoplasm</location>
    </subcellularLocation>
</comment>
<dbReference type="InterPro" id="IPR000850">
    <property type="entry name" value="Adenylat/UMP-CMP_kin"/>
</dbReference>
<dbReference type="RefSeq" id="WP_396770107.1">
    <property type="nucleotide sequence ID" value="NZ_JBITLA010000008.1"/>
</dbReference>